<organism evidence="1 2">
    <name type="scientific">Dryococelus australis</name>
    <dbReference type="NCBI Taxonomy" id="614101"/>
    <lineage>
        <taxon>Eukaryota</taxon>
        <taxon>Metazoa</taxon>
        <taxon>Ecdysozoa</taxon>
        <taxon>Arthropoda</taxon>
        <taxon>Hexapoda</taxon>
        <taxon>Insecta</taxon>
        <taxon>Pterygota</taxon>
        <taxon>Neoptera</taxon>
        <taxon>Polyneoptera</taxon>
        <taxon>Phasmatodea</taxon>
        <taxon>Verophasmatodea</taxon>
        <taxon>Anareolatae</taxon>
        <taxon>Phasmatidae</taxon>
        <taxon>Eurycanthinae</taxon>
        <taxon>Dryococelus</taxon>
    </lineage>
</organism>
<comment type="caution">
    <text evidence="1">The sequence shown here is derived from an EMBL/GenBank/DDBJ whole genome shotgun (WGS) entry which is preliminary data.</text>
</comment>
<name>A0ABQ9GVA2_9NEOP</name>
<accession>A0ABQ9GVA2</accession>
<protein>
    <submittedName>
        <fullName evidence="1">Uncharacterized protein</fullName>
    </submittedName>
</protein>
<dbReference type="EMBL" id="JARBHB010000009">
    <property type="protein sequence ID" value="KAJ8875951.1"/>
    <property type="molecule type" value="Genomic_DNA"/>
</dbReference>
<evidence type="ECO:0000313" key="1">
    <source>
        <dbReference type="EMBL" id="KAJ8875951.1"/>
    </source>
</evidence>
<evidence type="ECO:0000313" key="2">
    <source>
        <dbReference type="Proteomes" id="UP001159363"/>
    </source>
</evidence>
<proteinExistence type="predicted"/>
<sequence>MATEDVGHVLKIIEPIAKKKDTHMRNAIPIKERLRVTLRFLETDVKFPAPIGRNGRQTRHDTSASSGTEHITLSLSYTQMLVDALAESLMEVSSKTHNLYRKLWTTYCTTTSNTKISVRHGSSICDIGRSF</sequence>
<gene>
    <name evidence="1" type="ORF">PR048_023859</name>
</gene>
<reference evidence="1 2" key="1">
    <citation type="submission" date="2023-02" db="EMBL/GenBank/DDBJ databases">
        <title>LHISI_Scaffold_Assembly.</title>
        <authorList>
            <person name="Stuart O.P."/>
            <person name="Cleave R."/>
            <person name="Magrath M.J.L."/>
            <person name="Mikheyev A.S."/>
        </authorList>
    </citation>
    <scope>NUCLEOTIDE SEQUENCE [LARGE SCALE GENOMIC DNA]</scope>
    <source>
        <strain evidence="1">Daus_M_001</strain>
        <tissue evidence="1">Leg muscle</tissue>
    </source>
</reference>
<dbReference type="Proteomes" id="UP001159363">
    <property type="component" value="Chromosome 8"/>
</dbReference>
<keyword evidence="2" id="KW-1185">Reference proteome</keyword>